<sequence length="160" mass="18201">MTQTHNGKQKKERFHQILDEVKDPEIPVISIVEMGMVHQITVEDRTIWVEVMPTFLGCPALEMIRSSIRERLLQEPDMDEVFVEFIRDPLWSSERISPIGKEKLAGFGLATPAMDGLDQVECPYCQSSGTSLVNLFGSTACRSIYYCRSCKEPFEAMKPI</sequence>
<dbReference type="PANTHER" id="PTHR42831:SF3">
    <property type="entry name" value="1,2-PHENYLACETYL-COA EPOXIDASE, SUBUNIT D-RELATED"/>
    <property type="match status" value="1"/>
</dbReference>
<dbReference type="RefSeq" id="WP_131848876.1">
    <property type="nucleotide sequence ID" value="NZ_SLXV01000019.1"/>
</dbReference>
<dbReference type="InterPro" id="IPR052339">
    <property type="entry name" value="Fe-S_Maturation_MIP18"/>
</dbReference>
<dbReference type="SUPFAM" id="SSF117916">
    <property type="entry name" value="Fe-S cluster assembly (FSCA) domain-like"/>
    <property type="match status" value="1"/>
</dbReference>
<dbReference type="InterPro" id="IPR002744">
    <property type="entry name" value="MIP18-like"/>
</dbReference>
<evidence type="ECO:0000259" key="1">
    <source>
        <dbReference type="Pfam" id="PF01883"/>
    </source>
</evidence>
<protein>
    <submittedName>
        <fullName evidence="3">Ring-1,2-phenylacetyl-CoA epoxidase subunit PaaD</fullName>
    </submittedName>
</protein>
<proteinExistence type="predicted"/>
<dbReference type="Pfam" id="PF23451">
    <property type="entry name" value="Zn_ribbon_PaaD"/>
    <property type="match status" value="1"/>
</dbReference>
<dbReference type="Pfam" id="PF01883">
    <property type="entry name" value="FeS_assembly_P"/>
    <property type="match status" value="1"/>
</dbReference>
<dbReference type="AlphaFoldDB" id="A0A4R2S7W9"/>
<dbReference type="Proteomes" id="UP000294746">
    <property type="component" value="Unassembled WGS sequence"/>
</dbReference>
<keyword evidence="4" id="KW-1185">Reference proteome</keyword>
<dbReference type="InterPro" id="IPR011883">
    <property type="entry name" value="PaaD-like"/>
</dbReference>
<name>A0A4R2S7W9_9BACL</name>
<organism evidence="3 4">
    <name type="scientific">Baia soyae</name>
    <dbReference type="NCBI Taxonomy" id="1544746"/>
    <lineage>
        <taxon>Bacteria</taxon>
        <taxon>Bacillati</taxon>
        <taxon>Bacillota</taxon>
        <taxon>Bacilli</taxon>
        <taxon>Bacillales</taxon>
        <taxon>Thermoactinomycetaceae</taxon>
        <taxon>Baia</taxon>
    </lineage>
</organism>
<feature type="domain" description="PaaD zinc beta ribbon" evidence="2">
    <location>
        <begin position="118"/>
        <end position="158"/>
    </location>
</feature>
<dbReference type="Gene3D" id="3.30.300.130">
    <property type="entry name" value="Fe-S cluster assembly (FSCA)"/>
    <property type="match status" value="1"/>
</dbReference>
<evidence type="ECO:0000259" key="2">
    <source>
        <dbReference type="Pfam" id="PF23451"/>
    </source>
</evidence>
<feature type="domain" description="MIP18 family-like" evidence="1">
    <location>
        <begin position="16"/>
        <end position="81"/>
    </location>
</feature>
<gene>
    <name evidence="3" type="ORF">EDD57_11922</name>
</gene>
<evidence type="ECO:0000313" key="4">
    <source>
        <dbReference type="Proteomes" id="UP000294746"/>
    </source>
</evidence>
<dbReference type="EMBL" id="SLXV01000019">
    <property type="protein sequence ID" value="TCP67335.1"/>
    <property type="molecule type" value="Genomic_DNA"/>
</dbReference>
<dbReference type="OrthoDB" id="3684942at2"/>
<dbReference type="NCBIfam" id="TIGR02159">
    <property type="entry name" value="PA_CoA_Oxy4"/>
    <property type="match status" value="1"/>
</dbReference>
<dbReference type="PANTHER" id="PTHR42831">
    <property type="entry name" value="FE-S PROTEIN MATURATION AUXILIARY FACTOR YITW"/>
    <property type="match status" value="1"/>
</dbReference>
<comment type="caution">
    <text evidence="3">The sequence shown here is derived from an EMBL/GenBank/DDBJ whole genome shotgun (WGS) entry which is preliminary data.</text>
</comment>
<reference evidence="3 4" key="1">
    <citation type="submission" date="2019-03" db="EMBL/GenBank/DDBJ databases">
        <title>Genomic Encyclopedia of Type Strains, Phase IV (KMG-IV): sequencing the most valuable type-strain genomes for metagenomic binning, comparative biology and taxonomic classification.</title>
        <authorList>
            <person name="Goeker M."/>
        </authorList>
    </citation>
    <scope>NUCLEOTIDE SEQUENCE [LARGE SCALE GENOMIC DNA]</scope>
    <source>
        <strain evidence="3 4">DSM 46831</strain>
    </source>
</reference>
<evidence type="ECO:0000313" key="3">
    <source>
        <dbReference type="EMBL" id="TCP67335.1"/>
    </source>
</evidence>
<dbReference type="InterPro" id="IPR034904">
    <property type="entry name" value="FSCA_dom_sf"/>
</dbReference>
<accession>A0A4R2S7W9</accession>
<dbReference type="InterPro" id="IPR056572">
    <property type="entry name" value="Zn_ribbon_PaaD"/>
</dbReference>